<dbReference type="EMBL" id="JAKRVX010000001">
    <property type="protein sequence ID" value="MCL9815664.1"/>
    <property type="molecule type" value="Genomic_DNA"/>
</dbReference>
<evidence type="ECO:0000256" key="6">
    <source>
        <dbReference type="HAMAP-Rule" id="MF_01910"/>
    </source>
</evidence>
<dbReference type="PIRSF" id="PIRSF018644">
    <property type="entry name" value="RNA-binding_FAU-1"/>
    <property type="match status" value="1"/>
</dbReference>
<dbReference type="InterPro" id="IPR007295">
    <property type="entry name" value="DUF402"/>
</dbReference>
<keyword evidence="3 6" id="KW-0255">Endonuclease</keyword>
<name>A0AAE3FUL9_9EURY</name>
<dbReference type="PANTHER" id="PTHR39159">
    <property type="match status" value="1"/>
</dbReference>
<dbReference type="PANTHER" id="PTHR39159:SF1">
    <property type="entry name" value="UPF0374 PROTEIN YGAC"/>
    <property type="match status" value="1"/>
</dbReference>
<protein>
    <recommendedName>
        <fullName evidence="6">Probable ribonuclease FAU-1</fullName>
        <ecNumber evidence="6">3.1.26.-</ecNumber>
    </recommendedName>
    <alternativeName>
        <fullName evidence="6">RNA-binding protein FAU-1</fullName>
    </alternativeName>
</protein>
<dbReference type="GO" id="GO:0006364">
    <property type="term" value="P:rRNA processing"/>
    <property type="evidence" value="ECO:0007669"/>
    <property type="project" value="UniProtKB-UniRule"/>
</dbReference>
<feature type="domain" description="S1 motif" evidence="7">
    <location>
        <begin position="93"/>
        <end position="165"/>
    </location>
</feature>
<dbReference type="EC" id="3.1.26.-" evidence="6"/>
<keyword evidence="9" id="KW-1185">Reference proteome</keyword>
<evidence type="ECO:0000256" key="5">
    <source>
        <dbReference type="ARBA" id="ARBA00022884"/>
    </source>
</evidence>
<dbReference type="InterPro" id="IPR003029">
    <property type="entry name" value="S1_domain"/>
</dbReference>
<evidence type="ECO:0000256" key="1">
    <source>
        <dbReference type="ARBA" id="ARBA00022552"/>
    </source>
</evidence>
<keyword evidence="5 6" id="KW-0694">RNA-binding</keyword>
<gene>
    <name evidence="6" type="primary">fau-1</name>
    <name evidence="8" type="ORF">AArcSt2_01780</name>
</gene>
<evidence type="ECO:0000313" key="9">
    <source>
        <dbReference type="Proteomes" id="UP001203207"/>
    </source>
</evidence>
<comment type="caution">
    <text evidence="8">The sequence shown here is derived from an EMBL/GenBank/DDBJ whole genome shotgun (WGS) entry which is preliminary data.</text>
</comment>
<evidence type="ECO:0000256" key="2">
    <source>
        <dbReference type="ARBA" id="ARBA00022722"/>
    </source>
</evidence>
<proteinExistence type="inferred from homology"/>
<keyword evidence="2 6" id="KW-0540">Nuclease</keyword>
<accession>A0AAE3FUL9</accession>
<keyword evidence="4 6" id="KW-0378">Hydrolase</keyword>
<dbReference type="Pfam" id="PF04167">
    <property type="entry name" value="DUF402"/>
    <property type="match status" value="1"/>
</dbReference>
<dbReference type="SUPFAM" id="SSF159234">
    <property type="entry name" value="FomD-like"/>
    <property type="match status" value="1"/>
</dbReference>
<reference evidence="8" key="2">
    <citation type="submission" date="2022-02" db="EMBL/GenBank/DDBJ databases">
        <authorList>
            <person name="Elcheninov A.G."/>
            <person name="Sorokin D.Y."/>
            <person name="Kublanov I.V."/>
        </authorList>
    </citation>
    <scope>NUCLEOTIDE SEQUENCE</scope>
    <source>
        <strain evidence="8">AArc-St2</strain>
    </source>
</reference>
<evidence type="ECO:0000256" key="3">
    <source>
        <dbReference type="ARBA" id="ARBA00022759"/>
    </source>
</evidence>
<dbReference type="AlphaFoldDB" id="A0AAE3FUL9"/>
<dbReference type="RefSeq" id="WP_250582529.1">
    <property type="nucleotide sequence ID" value="NZ_JAKRVX010000001.1"/>
</dbReference>
<dbReference type="InterPro" id="IPR035930">
    <property type="entry name" value="FomD-like_sf"/>
</dbReference>
<keyword evidence="1 6" id="KW-0698">rRNA processing</keyword>
<dbReference type="GO" id="GO:0035925">
    <property type="term" value="F:mRNA 3'-UTR AU-rich region binding"/>
    <property type="evidence" value="ECO:0007669"/>
    <property type="project" value="UniProtKB-UniRule"/>
</dbReference>
<dbReference type="InterPro" id="IPR016730">
    <property type="entry name" value="RNA-bd_FAU-1"/>
</dbReference>
<evidence type="ECO:0000259" key="7">
    <source>
        <dbReference type="PROSITE" id="PS50126"/>
    </source>
</evidence>
<reference evidence="8" key="1">
    <citation type="journal article" date="2022" name="Syst. Appl. Microbiol.">
        <title>Natronocalculus amylovorans gen. nov., sp. nov., and Natranaeroarchaeum aerophilus sp. nov., dominant culturable amylolytic natronoarchaea from hypersaline soda lakes in southwestern Siberia.</title>
        <authorList>
            <person name="Sorokin D.Y."/>
            <person name="Elcheninov A.G."/>
            <person name="Khizhniak T.V."/>
            <person name="Koenen M."/>
            <person name="Bale N.J."/>
            <person name="Damste J.S.S."/>
            <person name="Kublanov I.V."/>
        </authorList>
    </citation>
    <scope>NUCLEOTIDE SEQUENCE</scope>
    <source>
        <strain evidence="8">AArc-St2</strain>
    </source>
</reference>
<dbReference type="HAMAP" id="MF_01910">
    <property type="entry name" value="RNA_binding_AU_1"/>
    <property type="match status" value="1"/>
</dbReference>
<dbReference type="Gene3D" id="2.40.380.10">
    <property type="entry name" value="FomD-like"/>
    <property type="match status" value="1"/>
</dbReference>
<comment type="function">
    <text evidence="6">Probable RNase involved in rRNA stability through maturation and/or degradation of precursor rRNAs. Binds to RNA in loop regions with AU-rich sequences.</text>
</comment>
<organism evidence="8 9">
    <name type="scientific">Natronocalculus amylovorans</name>
    <dbReference type="NCBI Taxonomy" id="2917812"/>
    <lineage>
        <taxon>Archaea</taxon>
        <taxon>Methanobacteriati</taxon>
        <taxon>Methanobacteriota</taxon>
        <taxon>Stenosarchaea group</taxon>
        <taxon>Halobacteria</taxon>
        <taxon>Halobacteriales</taxon>
        <taxon>Haloferacaceae</taxon>
        <taxon>Natronocalculus</taxon>
    </lineage>
</organism>
<dbReference type="Proteomes" id="UP001203207">
    <property type="component" value="Unassembled WGS sequence"/>
</dbReference>
<dbReference type="GO" id="GO:0016891">
    <property type="term" value="F:RNA endonuclease activity producing 5'-phosphomonoesters, hydrolytic mechanism"/>
    <property type="evidence" value="ECO:0007669"/>
    <property type="project" value="UniProtKB-UniRule"/>
</dbReference>
<evidence type="ECO:0000313" key="8">
    <source>
        <dbReference type="EMBL" id="MCL9815664.1"/>
    </source>
</evidence>
<sequence>MSAPTVRIRGIYTTALTRAFLDADLNVVQPSDPIERRFNEALPVAAADVTIETTADRQGISIVGPRDEVDAVSDVVRTLGRDTFVWESELGVGTIADGEVTATAGGGAVVEFGLDASAAPGELDAKGYLPFTRVAERITPGDMVRARVVSGVAPWSQKRPLLDTRIEIDTGLATLRPGSEGISVDTRDEAAGRELVGMTELLGQTPPEGWGIRWSHEATTADMETLRVALESAIDRATTIEDTAAVTDSGLLDADETPKIRVPGETTQWVWFGCETRTALDEKRRAVTATMSGHHRIKAGSDAASAGVDFVEALCEVDGSEAFPFSTVTDQFGPTVGDTVSIGHGKPDGRLINLGDGTVTERDADGTLAVKRELSGGGTYDALDVPRAAGDTALTKFREGRWWYPTVYRDADGTVKGTYVNICTPVECFPDIVRYVDLHVDVIKHADGTVERVDDDELDAAVTAGYISEPLAKKARSVASALENAL</sequence>
<dbReference type="PROSITE" id="PS50126">
    <property type="entry name" value="S1"/>
    <property type="match status" value="1"/>
</dbReference>
<evidence type="ECO:0000256" key="4">
    <source>
        <dbReference type="ARBA" id="ARBA00022801"/>
    </source>
</evidence>
<dbReference type="InterPro" id="IPR050212">
    <property type="entry name" value="Ntdp-like"/>
</dbReference>
<comment type="similarity">
    <text evidence="6">Belongs to the FAU-1 family.</text>
</comment>